<dbReference type="Proteomes" id="UP000789831">
    <property type="component" value="Unassembled WGS sequence"/>
</dbReference>
<dbReference type="EMBL" id="CAJVPL010003497">
    <property type="protein sequence ID" value="CAG8633781.1"/>
    <property type="molecule type" value="Genomic_DNA"/>
</dbReference>
<dbReference type="Gene3D" id="1.10.472.10">
    <property type="entry name" value="Cyclin-like"/>
    <property type="match status" value="1"/>
</dbReference>
<feature type="domain" description="ORC6 second cyclin-like" evidence="8">
    <location>
        <begin position="100"/>
        <end position="174"/>
    </location>
</feature>
<comment type="similarity">
    <text evidence="2">Belongs to the ORC6 family.</text>
</comment>
<comment type="caution">
    <text evidence="9">The sequence shown here is derived from an EMBL/GenBank/DDBJ whole genome shotgun (WGS) entry which is preliminary data.</text>
</comment>
<evidence type="ECO:0000313" key="10">
    <source>
        <dbReference type="Proteomes" id="UP000789831"/>
    </source>
</evidence>
<dbReference type="OrthoDB" id="5552484at2759"/>
<keyword evidence="10" id="KW-1185">Reference proteome</keyword>
<dbReference type="PANTHER" id="PTHR13394:SF0">
    <property type="entry name" value="ORIGIN RECOGNITION COMPLEX SUBUNIT 6"/>
    <property type="match status" value="1"/>
</dbReference>
<gene>
    <name evidence="9" type="ORF">AGERDE_LOCUS10650</name>
</gene>
<dbReference type="InterPro" id="IPR054113">
    <property type="entry name" value="ORC6_cyclin-like_2nd"/>
</dbReference>
<dbReference type="InterPro" id="IPR008721">
    <property type="entry name" value="ORC6_cyclin_first"/>
</dbReference>
<comment type="subcellular location">
    <subcellularLocation>
        <location evidence="1">Nucleus</location>
    </subcellularLocation>
</comment>
<evidence type="ECO:0000256" key="5">
    <source>
        <dbReference type="ARBA" id="ARBA00023242"/>
    </source>
</evidence>
<dbReference type="GO" id="GO:0003677">
    <property type="term" value="F:DNA binding"/>
    <property type="evidence" value="ECO:0007669"/>
    <property type="project" value="UniProtKB-KW"/>
</dbReference>
<evidence type="ECO:0000259" key="8">
    <source>
        <dbReference type="Pfam" id="PF21913"/>
    </source>
</evidence>
<organism evidence="9 10">
    <name type="scientific">Ambispora gerdemannii</name>
    <dbReference type="NCBI Taxonomy" id="144530"/>
    <lineage>
        <taxon>Eukaryota</taxon>
        <taxon>Fungi</taxon>
        <taxon>Fungi incertae sedis</taxon>
        <taxon>Mucoromycota</taxon>
        <taxon>Glomeromycotina</taxon>
        <taxon>Glomeromycetes</taxon>
        <taxon>Archaeosporales</taxon>
        <taxon>Ambisporaceae</taxon>
        <taxon>Ambispora</taxon>
    </lineage>
</organism>
<accession>A0A9N9DG06</accession>
<reference evidence="9" key="1">
    <citation type="submission" date="2021-06" db="EMBL/GenBank/DDBJ databases">
        <authorList>
            <person name="Kallberg Y."/>
            <person name="Tangrot J."/>
            <person name="Rosling A."/>
        </authorList>
    </citation>
    <scope>NUCLEOTIDE SEQUENCE</scope>
    <source>
        <strain evidence="9">MT106</strain>
    </source>
</reference>
<name>A0A9N9DG06_9GLOM</name>
<keyword evidence="3" id="KW-0235">DNA replication</keyword>
<evidence type="ECO:0000256" key="1">
    <source>
        <dbReference type="ARBA" id="ARBA00004123"/>
    </source>
</evidence>
<protein>
    <submittedName>
        <fullName evidence="9">10804_t:CDS:1</fullName>
    </submittedName>
</protein>
<dbReference type="GO" id="GO:0006270">
    <property type="term" value="P:DNA replication initiation"/>
    <property type="evidence" value="ECO:0007669"/>
    <property type="project" value="TreeGrafter"/>
</dbReference>
<feature type="compositionally biased region" description="Low complexity" evidence="6">
    <location>
        <begin position="204"/>
        <end position="228"/>
    </location>
</feature>
<sequence>MSERNLLEGSLRSLNLVHEDSSLLDKAYEILQQVNAKDPHNTFKLGAACKPLICIQLACESLDITFNTKNAIKLAQISPKKYASFVEVLKSKLDMKSNLTFEVLGIKFGCQTIVKQAEEMYKNFIENWANSLSAGERENIDWDKNIYKVAIFYSCCKALRIRMAKKELLSSMNSYFSQVDLDCLIKLVELHCKSFIDDLSVQKKGSPIKSPSKKNTTTTPSRTSQITPTTPPPTPSLSKEKRKPNISYLLETVEDNKENNHSVNGNMIDPLYTKSQNKDYMDWRQQILGKINSHNGIDLGN</sequence>
<evidence type="ECO:0000259" key="7">
    <source>
        <dbReference type="Pfam" id="PF05460"/>
    </source>
</evidence>
<feature type="domain" description="ORC6 first cyclin-like" evidence="7">
    <location>
        <begin position="19"/>
        <end position="96"/>
    </location>
</feature>
<dbReference type="Pfam" id="PF21913">
    <property type="entry name" value="ORC6_2nd"/>
    <property type="match status" value="1"/>
</dbReference>
<proteinExistence type="inferred from homology"/>
<feature type="region of interest" description="Disordered" evidence="6">
    <location>
        <begin position="204"/>
        <end position="243"/>
    </location>
</feature>
<dbReference type="PANTHER" id="PTHR13394">
    <property type="entry name" value="ORIGIN RECOGNITION COMPLEX SUBUNIT 6"/>
    <property type="match status" value="1"/>
</dbReference>
<evidence type="ECO:0000256" key="2">
    <source>
        <dbReference type="ARBA" id="ARBA00010840"/>
    </source>
</evidence>
<evidence type="ECO:0000256" key="3">
    <source>
        <dbReference type="ARBA" id="ARBA00022705"/>
    </source>
</evidence>
<dbReference type="Pfam" id="PF05460">
    <property type="entry name" value="ORC6"/>
    <property type="match status" value="1"/>
</dbReference>
<dbReference type="InterPro" id="IPR020529">
    <property type="entry name" value="ORC6_met/pln"/>
</dbReference>
<keyword evidence="5" id="KW-0539">Nucleus</keyword>
<evidence type="ECO:0000256" key="4">
    <source>
        <dbReference type="ARBA" id="ARBA00023125"/>
    </source>
</evidence>
<dbReference type="GO" id="GO:0005664">
    <property type="term" value="C:nuclear origin of replication recognition complex"/>
    <property type="evidence" value="ECO:0007669"/>
    <property type="project" value="InterPro"/>
</dbReference>
<evidence type="ECO:0000313" key="9">
    <source>
        <dbReference type="EMBL" id="CAG8633781.1"/>
    </source>
</evidence>
<dbReference type="AlphaFoldDB" id="A0A9N9DG06"/>
<evidence type="ECO:0000256" key="6">
    <source>
        <dbReference type="SAM" id="MobiDB-lite"/>
    </source>
</evidence>
<keyword evidence="4" id="KW-0238">DNA-binding</keyword>